<dbReference type="AlphaFoldDB" id="A0AAW1UYF8"/>
<sequence length="208" mass="24051">MKEMDEMIMDSESPSRIMEASAPDFLIAFLNANSDKIGHFSLNHDLVGSLNRIGAHYAEAKMGNLANKYIFFLELQRALILRVYNEKSFLSILVHAKFETSNLTLHQISQYLTTQGDVLGLSIVNKFQQVHHDVSYNSTLCRPRCLHNAGATIFAKALWRCQMLEYKTLLWETSTTLQLTMQKLPLLFYLKVFSQYDIAEMYEFQMNY</sequence>
<keyword evidence="2" id="KW-1185">Reference proteome</keyword>
<accession>A0AAW1UYF8</accession>
<dbReference type="Proteomes" id="UP001431783">
    <property type="component" value="Unassembled WGS sequence"/>
</dbReference>
<proteinExistence type="predicted"/>
<evidence type="ECO:0000313" key="2">
    <source>
        <dbReference type="Proteomes" id="UP001431783"/>
    </source>
</evidence>
<name>A0AAW1UYF8_9CUCU</name>
<evidence type="ECO:0000313" key="1">
    <source>
        <dbReference type="EMBL" id="KAK9884881.1"/>
    </source>
</evidence>
<reference evidence="1 2" key="1">
    <citation type="submission" date="2023-03" db="EMBL/GenBank/DDBJ databases">
        <title>Genome insight into feeding habits of ladybird beetles.</title>
        <authorList>
            <person name="Li H.-S."/>
            <person name="Huang Y.-H."/>
            <person name="Pang H."/>
        </authorList>
    </citation>
    <scope>NUCLEOTIDE SEQUENCE [LARGE SCALE GENOMIC DNA]</scope>
    <source>
        <strain evidence="1">SYSU_2023b</strain>
        <tissue evidence="1">Whole body</tissue>
    </source>
</reference>
<organism evidence="1 2">
    <name type="scientific">Henosepilachna vigintioctopunctata</name>
    <dbReference type="NCBI Taxonomy" id="420089"/>
    <lineage>
        <taxon>Eukaryota</taxon>
        <taxon>Metazoa</taxon>
        <taxon>Ecdysozoa</taxon>
        <taxon>Arthropoda</taxon>
        <taxon>Hexapoda</taxon>
        <taxon>Insecta</taxon>
        <taxon>Pterygota</taxon>
        <taxon>Neoptera</taxon>
        <taxon>Endopterygota</taxon>
        <taxon>Coleoptera</taxon>
        <taxon>Polyphaga</taxon>
        <taxon>Cucujiformia</taxon>
        <taxon>Coccinelloidea</taxon>
        <taxon>Coccinellidae</taxon>
        <taxon>Epilachninae</taxon>
        <taxon>Epilachnini</taxon>
        <taxon>Henosepilachna</taxon>
    </lineage>
</organism>
<gene>
    <name evidence="1" type="ORF">WA026_009107</name>
</gene>
<comment type="caution">
    <text evidence="1">The sequence shown here is derived from an EMBL/GenBank/DDBJ whole genome shotgun (WGS) entry which is preliminary data.</text>
</comment>
<protein>
    <submittedName>
        <fullName evidence="1">Uncharacterized protein</fullName>
    </submittedName>
</protein>
<dbReference type="EMBL" id="JARQZJ010000094">
    <property type="protein sequence ID" value="KAK9884881.1"/>
    <property type="molecule type" value="Genomic_DNA"/>
</dbReference>